<dbReference type="EMBL" id="JBBWRZ010000007">
    <property type="protein sequence ID" value="KAK8232065.1"/>
    <property type="molecule type" value="Genomic_DNA"/>
</dbReference>
<evidence type="ECO:0000313" key="3">
    <source>
        <dbReference type="EMBL" id="KAK8232065.1"/>
    </source>
</evidence>
<evidence type="ECO:0000256" key="1">
    <source>
        <dbReference type="SAM" id="MobiDB-lite"/>
    </source>
</evidence>
<gene>
    <name evidence="3" type="ORF">HDK90DRAFT_295944</name>
</gene>
<keyword evidence="4" id="KW-1185">Reference proteome</keyword>
<accession>A0ABR1YKC4</accession>
<comment type="caution">
    <text evidence="3">The sequence shown here is derived from an EMBL/GenBank/DDBJ whole genome shotgun (WGS) entry which is preliminary data.</text>
</comment>
<proteinExistence type="predicted"/>
<feature type="compositionally biased region" description="Polar residues" evidence="1">
    <location>
        <begin position="118"/>
        <end position="146"/>
    </location>
</feature>
<feature type="region of interest" description="Disordered" evidence="1">
    <location>
        <begin position="96"/>
        <end position="162"/>
    </location>
</feature>
<name>A0ABR1YKC4_9PEZI</name>
<keyword evidence="2" id="KW-1133">Transmembrane helix</keyword>
<dbReference type="Proteomes" id="UP001492380">
    <property type="component" value="Unassembled WGS sequence"/>
</dbReference>
<reference evidence="3 4" key="1">
    <citation type="submission" date="2024-04" db="EMBL/GenBank/DDBJ databases">
        <title>Phyllosticta paracitricarpa is synonymous to the EU quarantine fungus P. citricarpa based on phylogenomic analyses.</title>
        <authorList>
            <consortium name="Lawrence Berkeley National Laboratory"/>
            <person name="Van Ingen-Buijs V.A."/>
            <person name="Van Westerhoven A.C."/>
            <person name="Haridas S."/>
            <person name="Skiadas P."/>
            <person name="Martin F."/>
            <person name="Groenewald J.Z."/>
            <person name="Crous P.W."/>
            <person name="Seidl M.F."/>
        </authorList>
    </citation>
    <scope>NUCLEOTIDE SEQUENCE [LARGE SCALE GENOMIC DNA]</scope>
    <source>
        <strain evidence="3 4">CBS 123374</strain>
    </source>
</reference>
<sequence length="162" mass="18232">MVCMMDTTFRTHSVPASRRLPSWKNHGLLHGVGLITTFPFEQIMKAFLFLFLKLDLIASWVFLCCVCMLRAGCCRERPAVPMSLLTMQMTASCMHSTHRPRAHKTYPLGELEEKKLKSTPSDLRTAGQPTKSSRIPYTAGPSQPTRQKIRSKPIGKKRLGGN</sequence>
<protein>
    <submittedName>
        <fullName evidence="3">Uncharacterized protein</fullName>
    </submittedName>
</protein>
<keyword evidence="2" id="KW-0472">Membrane</keyword>
<feature type="compositionally biased region" description="Basic residues" evidence="1">
    <location>
        <begin position="147"/>
        <end position="162"/>
    </location>
</feature>
<feature type="transmembrane region" description="Helical" evidence="2">
    <location>
        <begin position="46"/>
        <end position="69"/>
    </location>
</feature>
<evidence type="ECO:0000313" key="4">
    <source>
        <dbReference type="Proteomes" id="UP001492380"/>
    </source>
</evidence>
<keyword evidence="2" id="KW-0812">Transmembrane</keyword>
<evidence type="ECO:0000256" key="2">
    <source>
        <dbReference type="SAM" id="Phobius"/>
    </source>
</evidence>
<organism evidence="3 4">
    <name type="scientific">Phyllosticta capitalensis</name>
    <dbReference type="NCBI Taxonomy" id="121624"/>
    <lineage>
        <taxon>Eukaryota</taxon>
        <taxon>Fungi</taxon>
        <taxon>Dikarya</taxon>
        <taxon>Ascomycota</taxon>
        <taxon>Pezizomycotina</taxon>
        <taxon>Dothideomycetes</taxon>
        <taxon>Dothideomycetes incertae sedis</taxon>
        <taxon>Botryosphaeriales</taxon>
        <taxon>Phyllostictaceae</taxon>
        <taxon>Phyllosticta</taxon>
    </lineage>
</organism>